<proteinExistence type="predicted"/>
<protein>
    <submittedName>
        <fullName evidence="1">Uncharacterized protein</fullName>
    </submittedName>
</protein>
<name>A0ABD2PAH9_9CUCU</name>
<reference evidence="1 2" key="1">
    <citation type="journal article" date="2021" name="BMC Biol.">
        <title>Horizontally acquired antibacterial genes associated with adaptive radiation of ladybird beetles.</title>
        <authorList>
            <person name="Li H.S."/>
            <person name="Tang X.F."/>
            <person name="Huang Y.H."/>
            <person name="Xu Z.Y."/>
            <person name="Chen M.L."/>
            <person name="Du X.Y."/>
            <person name="Qiu B.Y."/>
            <person name="Chen P.T."/>
            <person name="Zhang W."/>
            <person name="Slipinski A."/>
            <person name="Escalona H.E."/>
            <person name="Waterhouse R.M."/>
            <person name="Zwick A."/>
            <person name="Pang H."/>
        </authorList>
    </citation>
    <scope>NUCLEOTIDE SEQUENCE [LARGE SCALE GENOMIC DNA]</scope>
    <source>
        <strain evidence="1">SYSU2018</strain>
    </source>
</reference>
<keyword evidence="2" id="KW-1185">Reference proteome</keyword>
<dbReference type="AlphaFoldDB" id="A0ABD2PAH9"/>
<evidence type="ECO:0000313" key="1">
    <source>
        <dbReference type="EMBL" id="KAL3287939.1"/>
    </source>
</evidence>
<comment type="caution">
    <text evidence="1">The sequence shown here is derived from an EMBL/GenBank/DDBJ whole genome shotgun (WGS) entry which is preliminary data.</text>
</comment>
<accession>A0ABD2PAH9</accession>
<evidence type="ECO:0000313" key="2">
    <source>
        <dbReference type="Proteomes" id="UP001516400"/>
    </source>
</evidence>
<gene>
    <name evidence="1" type="ORF">HHI36_002395</name>
</gene>
<sequence length="106" mass="12052">MLKEKTGVTSGAGVARMISIITITPQYWTLTEQHQVSRVIKHQQSKDIYSDGINAFTTLQTTPGEESLIEYYTKLNSLANYKAVRFIWICMIRTNHSNRRKTSSGP</sequence>
<organism evidence="1 2">
    <name type="scientific">Cryptolaemus montrouzieri</name>
    <dbReference type="NCBI Taxonomy" id="559131"/>
    <lineage>
        <taxon>Eukaryota</taxon>
        <taxon>Metazoa</taxon>
        <taxon>Ecdysozoa</taxon>
        <taxon>Arthropoda</taxon>
        <taxon>Hexapoda</taxon>
        <taxon>Insecta</taxon>
        <taxon>Pterygota</taxon>
        <taxon>Neoptera</taxon>
        <taxon>Endopterygota</taxon>
        <taxon>Coleoptera</taxon>
        <taxon>Polyphaga</taxon>
        <taxon>Cucujiformia</taxon>
        <taxon>Coccinelloidea</taxon>
        <taxon>Coccinellidae</taxon>
        <taxon>Scymninae</taxon>
        <taxon>Scymnini</taxon>
        <taxon>Cryptolaemus</taxon>
    </lineage>
</organism>
<dbReference type="EMBL" id="JABFTP020000185">
    <property type="protein sequence ID" value="KAL3287939.1"/>
    <property type="molecule type" value="Genomic_DNA"/>
</dbReference>
<dbReference type="Proteomes" id="UP001516400">
    <property type="component" value="Unassembled WGS sequence"/>
</dbReference>